<dbReference type="Proteomes" id="UP000064249">
    <property type="component" value="Unassembled WGS sequence"/>
</dbReference>
<dbReference type="PANTHER" id="PTHR33515:SF1">
    <property type="entry name" value="RIBOSOME-BINDING FACTOR A, CHLOROPLASTIC-RELATED"/>
    <property type="match status" value="1"/>
</dbReference>
<comment type="function">
    <text evidence="2">One of several proteins that assist in the late maturation steps of the functional core of the 30S ribosomal subunit. Associates with free 30S ribosomal subunits (but not with 30S subunits that are part of 70S ribosomes or polysomes). Required for efficient processing of 16S rRNA. May interact with the 5'-terminal helix region of 16S rRNA.</text>
</comment>
<evidence type="ECO:0000256" key="2">
    <source>
        <dbReference type="HAMAP-Rule" id="MF_00003"/>
    </source>
</evidence>
<dbReference type="GO" id="GO:0030490">
    <property type="term" value="P:maturation of SSU-rRNA"/>
    <property type="evidence" value="ECO:0007669"/>
    <property type="project" value="UniProtKB-UniRule"/>
</dbReference>
<evidence type="ECO:0000256" key="1">
    <source>
        <dbReference type="ARBA" id="ARBA00022517"/>
    </source>
</evidence>
<reference evidence="3 4" key="1">
    <citation type="journal article" date="2015" name="MBio">
        <title>Genome-Resolved Metagenomic Analysis Reveals Roles for Candidate Phyla and Other Microbial Community Members in Biogeochemical Transformations in Oil Reservoirs.</title>
        <authorList>
            <person name="Hu P."/>
            <person name="Tom L."/>
            <person name="Singh A."/>
            <person name="Thomas B.C."/>
            <person name="Baker B.J."/>
            <person name="Piceno Y.M."/>
            <person name="Andersen G.L."/>
            <person name="Banfield J.F."/>
        </authorList>
    </citation>
    <scope>NUCLEOTIDE SEQUENCE [LARGE SCALE GENOMIC DNA]</scope>
    <source>
        <strain evidence="3">46_16</strain>
    </source>
</reference>
<dbReference type="InterPro" id="IPR000238">
    <property type="entry name" value="RbfA"/>
</dbReference>
<accession>A0A124FN17</accession>
<dbReference type="EMBL" id="LGFU01000024">
    <property type="protein sequence ID" value="KUK46493.1"/>
    <property type="molecule type" value="Genomic_DNA"/>
</dbReference>
<comment type="similarity">
    <text evidence="2">Belongs to the RbfA family.</text>
</comment>
<proteinExistence type="inferred from homology"/>
<evidence type="ECO:0000313" key="3">
    <source>
        <dbReference type="EMBL" id="KUK46493.1"/>
    </source>
</evidence>
<protein>
    <recommendedName>
        <fullName evidence="2">Ribosome-binding factor A</fullName>
    </recommendedName>
</protein>
<dbReference type="HAMAP" id="MF_00003">
    <property type="entry name" value="RbfA"/>
    <property type="match status" value="1"/>
</dbReference>
<keyword evidence="1 2" id="KW-0690">Ribosome biogenesis</keyword>
<dbReference type="Gene3D" id="3.30.300.20">
    <property type="match status" value="1"/>
</dbReference>
<dbReference type="InterPro" id="IPR023799">
    <property type="entry name" value="RbfA_dom_sf"/>
</dbReference>
<dbReference type="PANTHER" id="PTHR33515">
    <property type="entry name" value="RIBOSOME-BINDING FACTOR A, CHLOROPLASTIC-RELATED"/>
    <property type="match status" value="1"/>
</dbReference>
<organism evidence="3 4">
    <name type="scientific">Anaerolinea thermophila</name>
    <dbReference type="NCBI Taxonomy" id="167964"/>
    <lineage>
        <taxon>Bacteria</taxon>
        <taxon>Bacillati</taxon>
        <taxon>Chloroflexota</taxon>
        <taxon>Anaerolineae</taxon>
        <taxon>Anaerolineales</taxon>
        <taxon>Anaerolineaceae</taxon>
        <taxon>Anaerolinea</taxon>
    </lineage>
</organism>
<keyword evidence="2" id="KW-0963">Cytoplasm</keyword>
<gene>
    <name evidence="2" type="primary">rbfA</name>
    <name evidence="3" type="ORF">XD73_0633</name>
</gene>
<evidence type="ECO:0000313" key="4">
    <source>
        <dbReference type="Proteomes" id="UP000064249"/>
    </source>
</evidence>
<sequence>MQQDLTEMFVRGVVHDPRLEGIYITDINVDRELAFANIFVSALEGQEREAEILAGLNHAKGYLRSQLASKIELRTFPELRFFWDPTPERAERIEHLLDSIQAEREKKDPLND</sequence>
<dbReference type="PROSITE" id="PS01319">
    <property type="entry name" value="RBFA"/>
    <property type="match status" value="1"/>
</dbReference>
<dbReference type="NCBIfam" id="TIGR00082">
    <property type="entry name" value="rbfA"/>
    <property type="match status" value="1"/>
</dbReference>
<dbReference type="InterPro" id="IPR020053">
    <property type="entry name" value="Ribosome-bd_factorA_CS"/>
</dbReference>
<comment type="caution">
    <text evidence="3">The sequence shown here is derived from an EMBL/GenBank/DDBJ whole genome shotgun (WGS) entry which is preliminary data.</text>
</comment>
<dbReference type="GO" id="GO:0043024">
    <property type="term" value="F:ribosomal small subunit binding"/>
    <property type="evidence" value="ECO:0007669"/>
    <property type="project" value="TreeGrafter"/>
</dbReference>
<comment type="subcellular location">
    <subcellularLocation>
        <location evidence="2">Cytoplasm</location>
    </subcellularLocation>
</comment>
<comment type="subunit">
    <text evidence="2">Monomer. Binds 30S ribosomal subunits, but not 50S ribosomal subunits or 70S ribosomes.</text>
</comment>
<dbReference type="InterPro" id="IPR015946">
    <property type="entry name" value="KH_dom-like_a/b"/>
</dbReference>
<dbReference type="GO" id="GO:0005829">
    <property type="term" value="C:cytosol"/>
    <property type="evidence" value="ECO:0007669"/>
    <property type="project" value="TreeGrafter"/>
</dbReference>
<dbReference type="Pfam" id="PF02033">
    <property type="entry name" value="RBFA"/>
    <property type="match status" value="1"/>
</dbReference>
<dbReference type="AlphaFoldDB" id="A0A124FN17"/>
<dbReference type="SUPFAM" id="SSF89919">
    <property type="entry name" value="Ribosome-binding factor A, RbfA"/>
    <property type="match status" value="1"/>
</dbReference>
<name>A0A124FN17_9CHLR</name>